<evidence type="ECO:0000313" key="16">
    <source>
        <dbReference type="Proteomes" id="UP000076727"/>
    </source>
</evidence>
<dbReference type="OrthoDB" id="8068875at2759"/>
<dbReference type="Pfam" id="PF14377">
    <property type="entry name" value="UBM"/>
    <property type="match status" value="3"/>
</dbReference>
<dbReference type="InterPro" id="IPR000569">
    <property type="entry name" value="HECT_dom"/>
</dbReference>
<dbReference type="GO" id="GO:0000209">
    <property type="term" value="P:protein polyubiquitination"/>
    <property type="evidence" value="ECO:0007669"/>
    <property type="project" value="TreeGrafter"/>
</dbReference>
<dbReference type="Gene3D" id="3.30.2410.10">
    <property type="entry name" value="Hect, E3 ligase catalytic domain"/>
    <property type="match status" value="1"/>
</dbReference>
<reference evidence="15 16" key="1">
    <citation type="journal article" date="2016" name="Mol. Biol. Evol.">
        <title>Comparative Genomics of Early-Diverging Mushroom-Forming Fungi Provides Insights into the Origins of Lignocellulose Decay Capabilities.</title>
        <authorList>
            <person name="Nagy L.G."/>
            <person name="Riley R."/>
            <person name="Tritt A."/>
            <person name="Adam C."/>
            <person name="Daum C."/>
            <person name="Floudas D."/>
            <person name="Sun H."/>
            <person name="Yadav J.S."/>
            <person name="Pangilinan J."/>
            <person name="Larsson K.H."/>
            <person name="Matsuura K."/>
            <person name="Barry K."/>
            <person name="Labutti K."/>
            <person name="Kuo R."/>
            <person name="Ohm R.A."/>
            <person name="Bhattacharya S.S."/>
            <person name="Shirouzu T."/>
            <person name="Yoshinaga Y."/>
            <person name="Martin F.M."/>
            <person name="Grigoriev I.V."/>
            <person name="Hibbett D.S."/>
        </authorList>
    </citation>
    <scope>NUCLEOTIDE SEQUENCE [LARGE SCALE GENOMIC DNA]</scope>
    <source>
        <strain evidence="15 16">L-15889</strain>
    </source>
</reference>
<evidence type="ECO:0000256" key="6">
    <source>
        <dbReference type="ARBA" id="ARBA00022679"/>
    </source>
</evidence>
<dbReference type="PROSITE" id="PS50030">
    <property type="entry name" value="UBA"/>
    <property type="match status" value="1"/>
</dbReference>
<comment type="pathway">
    <text evidence="3">Protein modification; protein ubiquitination.</text>
</comment>
<dbReference type="SUPFAM" id="SSF56204">
    <property type="entry name" value="Hect, E3 ligase catalytic domain"/>
    <property type="match status" value="1"/>
</dbReference>
<feature type="compositionally biased region" description="Low complexity" evidence="12">
    <location>
        <begin position="1809"/>
        <end position="1823"/>
    </location>
</feature>
<dbReference type="InterPro" id="IPR015940">
    <property type="entry name" value="UBA"/>
</dbReference>
<dbReference type="SMART" id="SM00119">
    <property type="entry name" value="HECTc"/>
    <property type="match status" value="1"/>
</dbReference>
<evidence type="ECO:0000259" key="14">
    <source>
        <dbReference type="PROSITE" id="PS50237"/>
    </source>
</evidence>
<feature type="region of interest" description="Disordered" evidence="12">
    <location>
        <begin position="2731"/>
        <end position="2752"/>
    </location>
</feature>
<dbReference type="SUPFAM" id="SSF48371">
    <property type="entry name" value="ARM repeat"/>
    <property type="match status" value="1"/>
</dbReference>
<organism evidence="15 16">
    <name type="scientific">Daedalea quercina L-15889</name>
    <dbReference type="NCBI Taxonomy" id="1314783"/>
    <lineage>
        <taxon>Eukaryota</taxon>
        <taxon>Fungi</taxon>
        <taxon>Dikarya</taxon>
        <taxon>Basidiomycota</taxon>
        <taxon>Agaricomycotina</taxon>
        <taxon>Agaricomycetes</taxon>
        <taxon>Polyporales</taxon>
        <taxon>Fomitopsis</taxon>
    </lineage>
</organism>
<dbReference type="InterPro" id="IPR050409">
    <property type="entry name" value="E3_ubiq-protein_ligase"/>
</dbReference>
<keyword evidence="16" id="KW-1185">Reference proteome</keyword>
<dbReference type="Proteomes" id="UP000076727">
    <property type="component" value="Unassembled WGS sequence"/>
</dbReference>
<dbReference type="CDD" id="cd00078">
    <property type="entry name" value="HECTc"/>
    <property type="match status" value="1"/>
</dbReference>
<feature type="region of interest" description="Disordered" evidence="12">
    <location>
        <begin position="1735"/>
        <end position="1759"/>
    </location>
</feature>
<feature type="region of interest" description="Disordered" evidence="12">
    <location>
        <begin position="207"/>
        <end position="244"/>
    </location>
</feature>
<dbReference type="Pfam" id="PF00632">
    <property type="entry name" value="HECT"/>
    <property type="match status" value="1"/>
</dbReference>
<feature type="region of interest" description="Disordered" evidence="12">
    <location>
        <begin position="1791"/>
        <end position="1823"/>
    </location>
</feature>
<feature type="region of interest" description="Disordered" evidence="12">
    <location>
        <begin position="744"/>
        <end position="781"/>
    </location>
</feature>
<dbReference type="InterPro" id="IPR016024">
    <property type="entry name" value="ARM-type_fold"/>
</dbReference>
<feature type="compositionally biased region" description="Low complexity" evidence="12">
    <location>
        <begin position="1353"/>
        <end position="1363"/>
    </location>
</feature>
<dbReference type="InterPro" id="IPR010314">
    <property type="entry name" value="E3_Ub_ligase_DUF913"/>
</dbReference>
<feature type="compositionally biased region" description="Polar residues" evidence="12">
    <location>
        <begin position="744"/>
        <end position="753"/>
    </location>
</feature>
<dbReference type="FunFam" id="3.90.1750.10:FF:000003">
    <property type="entry name" value="E3 ubiquitin-protein ligase UPL1"/>
    <property type="match status" value="1"/>
</dbReference>
<dbReference type="PANTHER" id="PTHR11254">
    <property type="entry name" value="HECT DOMAIN UBIQUITIN-PROTEIN LIGASE"/>
    <property type="match status" value="1"/>
</dbReference>
<feature type="compositionally biased region" description="Low complexity" evidence="12">
    <location>
        <begin position="754"/>
        <end position="764"/>
    </location>
</feature>
<feature type="region of interest" description="Disordered" evidence="12">
    <location>
        <begin position="2046"/>
        <end position="2191"/>
    </location>
</feature>
<protein>
    <recommendedName>
        <fullName evidence="4">HECT-type E3 ubiquitin transferase</fullName>
        <ecNumber evidence="4">2.3.2.26</ecNumber>
    </recommendedName>
</protein>
<evidence type="ECO:0000259" key="13">
    <source>
        <dbReference type="PROSITE" id="PS50030"/>
    </source>
</evidence>
<evidence type="ECO:0000256" key="1">
    <source>
        <dbReference type="ARBA" id="ARBA00000885"/>
    </source>
</evidence>
<evidence type="ECO:0000256" key="7">
    <source>
        <dbReference type="ARBA" id="ARBA00022786"/>
    </source>
</evidence>
<dbReference type="Gene3D" id="1.25.10.10">
    <property type="entry name" value="Leucine-rich Repeat Variant"/>
    <property type="match status" value="1"/>
</dbReference>
<dbReference type="GO" id="GO:0061630">
    <property type="term" value="F:ubiquitin protein ligase activity"/>
    <property type="evidence" value="ECO:0007669"/>
    <property type="project" value="UniProtKB-EC"/>
</dbReference>
<feature type="region of interest" description="Disordered" evidence="12">
    <location>
        <begin position="2396"/>
        <end position="2426"/>
    </location>
</feature>
<dbReference type="Pfam" id="PF06012">
    <property type="entry name" value="DUF908"/>
    <property type="match status" value="1"/>
</dbReference>
<dbReference type="EC" id="2.3.2.26" evidence="4"/>
<dbReference type="SUPFAM" id="SSF46934">
    <property type="entry name" value="UBA-like"/>
    <property type="match status" value="1"/>
</dbReference>
<evidence type="ECO:0000256" key="5">
    <source>
        <dbReference type="ARBA" id="ARBA00022448"/>
    </source>
</evidence>
<proteinExistence type="inferred from homology"/>
<dbReference type="STRING" id="1314783.A0A165SKQ5"/>
<keyword evidence="8" id="KW-0509">mRNA transport</keyword>
<evidence type="ECO:0000313" key="15">
    <source>
        <dbReference type="EMBL" id="KZT72140.1"/>
    </source>
</evidence>
<feature type="region of interest" description="Disordered" evidence="12">
    <location>
        <begin position="986"/>
        <end position="1045"/>
    </location>
</feature>
<feature type="compositionally biased region" description="Acidic residues" evidence="12">
    <location>
        <begin position="2094"/>
        <end position="2188"/>
    </location>
</feature>
<feature type="region of interest" description="Disordered" evidence="12">
    <location>
        <begin position="2327"/>
        <end position="2347"/>
    </location>
</feature>
<dbReference type="Pfam" id="PF06025">
    <property type="entry name" value="DUF913"/>
    <property type="match status" value="1"/>
</dbReference>
<dbReference type="InterPro" id="IPR011989">
    <property type="entry name" value="ARM-like"/>
</dbReference>
<dbReference type="GO" id="GO:0005634">
    <property type="term" value="C:nucleus"/>
    <property type="evidence" value="ECO:0007669"/>
    <property type="project" value="UniProtKB-SubCell"/>
</dbReference>
<dbReference type="InterPro" id="IPR025527">
    <property type="entry name" value="HUWE1/Rev1_UBM"/>
</dbReference>
<dbReference type="PROSITE" id="PS50237">
    <property type="entry name" value="HECT"/>
    <property type="match status" value="1"/>
</dbReference>
<gene>
    <name evidence="15" type="ORF">DAEQUDRAFT_686447</name>
</gene>
<feature type="active site" description="Glycyl thioester intermediate" evidence="11">
    <location>
        <position position="3624"/>
    </location>
</feature>
<feature type="domain" description="UBA" evidence="13">
    <location>
        <begin position="1303"/>
        <end position="1343"/>
    </location>
</feature>
<dbReference type="InterPro" id="IPR035983">
    <property type="entry name" value="Hect_E3_ubiquitin_ligase"/>
</dbReference>
<feature type="compositionally biased region" description="Basic and acidic residues" evidence="12">
    <location>
        <begin position="2410"/>
        <end position="2426"/>
    </location>
</feature>
<keyword evidence="7 11" id="KW-0833">Ubl conjugation pathway</keyword>
<sequence length="3657" mass="403081">MRILHKSKRALTPLPQVAELINELLDTPEDDLHEVLGQIDTWRWPRSDLNAWIKVLNKFDAILEDVIRDYDIDKLQTNVFTPLTKKTVCEILRFERLLLENSTNRKTFNSYDRLNSLMLTSDLDVLILSLNLLLRPAQQYTAQPAVLHALSISTPRLTALAKRWPNLREYDINLVDLVTDKGRSQLEALPNEAREVNFTFYRQDASSASSATGKEKEKSSDTQSSESVLQTPTRKSVGAATVTPTAPASGAVNIHIDSTTIESKEPMDVLADIIEAYSVPDAEKFELLTRIRAARAVNVLHAAEREKLVIARLLATAIFGHTHSESQAQSSLLLYEPDLVAHVAELLQLDRGFDVQVQTAAIAALDAFGRYRSKIQDVLSAVNAGVNHGILMALLRKTVADVAQPTSTLPQSFVEALFSFVTFIATHASGGNMVVGAGLIPLLVQVIENRLANRLYVVSKSMQLVDNVLYGFNNAFQLFCNSRGVDVLVDRIEYEVELDLAQYAAQEPLREIVISHGKLSVPRAAVLKHTLRSMHRMMQSSGTSEGLRGLLDSSLLTSVKKIMENRSVFGPTVLPIAINIMSTFVHNEPTCLPVVQEAGLPEAFYSVVESGLEPVIEVIQAVPNAIGALCLNQTGQNQLAERPNIIPGLFSIFTSERHQRVLQDKENAVLIGTAVEELIRHHPSLKQAVFTSIKTTMERIYQLGKEYTPADDIKQWYILTPMTPSALSREDVDVALMDVDVDTQTNEASTSQVAPANPSASNPPAAGPEPTSSSQDDALPKSHDNTIVSFMDVLCKFLEGFFQHPPHCREFVADQEALDRFGKLTALPCLPYDFANGLTSDSFVQVIRTMAEGATNETVAFLIDIVREALENTKDFWQTLQEESHFLSLVNEPGTGDDLARGNERLRRFVTLHIRTSLLSDIYATAGYTHGRAAATLLQSLSGPSAKNILIDLGALHRACVWENIVLKSALASQGVDAQLFSESSSLSSLLNPSPPTPLAENVTSEEPRAAADGHAPSEANGVQGESSPTPTPKPNAPGDDDPKKQNAKIFKHLASQIPSSLAPFFQAVVRLFQTRRTVDAAHKQKIRDTATIIAEVMTQHLNEKAFSDKLSLLAFYTVMLGLTTILLVDEQTNTRSMYTVLLAAFHPAGGVDAILTLTRYFIDDIATLTQVNLEERSEQAQQELVHAFGGLKVALHLLHPIVSAKPLLEASQTVVLLSFERKESDPDYFEPHNFLVRMRVAVMPLLIQLWNAPWLVSAPLGVTKSAVQIVMEVLSTDGEVAKDGPQPATASVVTGGFLFTQGPDANRVRQLVDMGFPRSAAERALTRTRNNVTAATELLLAHPFPFPPDPEPAQQQPAAEALVSQVEGDAMNAEDNNGEPSQPAAEASGAAAESASSSTEPSVSLRKTSEEWLQELNESREPLKNSMGQQVLKLVDEHPSLVFDVQKVFVGPSNGIREQAVRLLVDDIKSFSTAAYDVQEQPMAVRCRLLALVLHDPSSTLAQLPEGDAKELVSTLLALLLSNPVNMDGGHPTLPKWLAAHLLVTEAILLAGDEPQHITLPKENELIPDECLSSGSAYPEAKTILFDFCMRLLTIPTLPKDELIAALRLFVLLSRERKFADDFVRREGLTLLFQYLKVSAGTSSATGLQSHIAMVLRHVVEDAHTIQHVMRQEIKRFFAHPRNRLVDVSSYVMNCNALALRDPSVFVQVTKESCQLSQPYGAVKSISLKAETKAESEKDASKTASDMQVDDPSPLQQRVPPASVETLMHFLIAELVRSVKTEQSYDAPATESLQVRAPEAPGHTSEQPPSSTGPPLTSPSSSNDRDDYVYSCFLMQCLTELLFSYESCKVAFLSYSSRKRPQTGVKDTPVKYRTAAIQFLLSDMMSFGTINPQPPAEARKRILLCNWAMSVIVALCVDTSFTQDIKEVPAELVSVRKFVLEAISRALKDLPASENAETRYSRLLALADLCYRLLTVRFNASSRKAHEEVPTHIAKIMLEKNFVATLTSALAEVDLNYPNIRGVVTGILRPLEFLSKIAIKMSRVSEKPKESVDEAPEDMESVISEEEEDAGEQEGEEAPDLYRNSSLGLFGGEMEDVNYQEEDMDEDAEEEEDDVEMDFGDETGSEDTSDTDQDVEDDLEDMENDTGESEGDWQDEDEDEDEEGLVENDEDDVDAGGDEDEDEEEGEVMWQDIAVGEGVVDGGEDEGDDEEEGGDAVPIMHMDMDEEADVASEEEDFVDDLDVIDQGPVDGDILELANGFANALGGGVVGNVPRVIQPMLWTGTAMRSTSGRRRHTDDDLDIFGRTRNAALPAPEAAVHPLLLDPSSTAPRASNGPARHLRRLPRTGGLGGDIMQTIEEAIGEGAVQLFQHIFAQGRGGNGETIRIDVPSGALGPLQRNGRGTISASIRLERAPRSGDGRSEGRNLDPLLTVQRWLEEVKMLHGKFEQSRLSKLANHVVLALLPAAAEALKQAKEREAARQEEEAKAQAEAKAKEEEEKARAEEEEKAHQEAEAAAQPVDVVLEGEAQRDEESTAPPDSDADMADVSTASAPETSDALADASVRTNVESEAQEPAEDGGSSSTAQRMIVAIHGNPVDITDTGIDPTFLEALPDDMREEVLNQHVRDQRAARVERPADSQISPEFLDALPAEIRAEILQQESIERARQRVENAGQGGVPDIDPATFIASLDPQLRQVVLMDSDDMLIQSLPSHMLAEAGINRSHLENIRAAQPAAANRQHAAQSAPPPAQKLPAPRDAIQLLEKPAIAVLIRLLFFPHTLKKNLLYKVLVNLCENSKTRTDLFNLLLNILQDGSGDLAAIDRSFAQMSFRTSKQPMQQTPKAIGKQRVPSDYFGALAPPQGQNEIVPELIVQRCLEALTYIVSFNELSSLFFLTEHELPAGLRRNASKKGKGKEKQAPQTHYPMVLLLSLLDRPSVLKAPSIVESVVTLLATVTRPLASLKDYGKEKNESADITAPTVATISEPAAVSQQEEPQAPDAASAGGETLHSKLNKPDVVRTVEEKTLLAHPPVIPHIVMRSIVNILTAGECSGRTFSQSLSLIQHLSYVPDAREVIANELRSRAQDFGQGLYAALNELAVALQESKGDVLANAIASKFSPASSDQAKLLRVLKTIDYMYSPKSSTAPGATVNDADVEKVQGIYESFRFTPLWRRLGDCLAIIEEKPEMEHIVTVLLPLIESLMVVCKYVGTKTSSGAAARMIRASTSPRSPTTTRESMEELFVTFTDAHRKVLNLMVRNNPSLMSGSFSLLVHNPRVLDFDNKRNYFSQQLHRRPHSREHHTTLQLNVRRQRVFEDSYQYLQRKTGEQIKYGKLSVRFYDEEGVDAGGVTREWFQILARQMFDPNYALFQPCAADRLTYQPNKNSWVNPEHLSFFKFVGRIIGKAIYDGRLLDAYFARSLHRQILGKPVDYKDVEWVDPEYYNSLCWILDNDPSALELTFSVEADEFGVTKIIDLKENGRSIPVTQENKREFVQLSAQYRLYSSIKEQIEALLAGFYEIIPKDLISIFNEQELELLISGTPDIDVDEWRAATEYNGYTSSDPVIVWWWRALKSFNREERAKVLSFATGTSRVPLGGFTELQGVQGVQRFSIHRAYGDADRLPQAHTCFNQIDLPQYSSYEMLRQQLLLAINEGGEGFGFA</sequence>
<dbReference type="UniPathway" id="UPA00143"/>
<feature type="compositionally biased region" description="Low complexity" evidence="12">
    <location>
        <begin position="1380"/>
        <end position="1403"/>
    </location>
</feature>
<dbReference type="EMBL" id="KV429042">
    <property type="protein sequence ID" value="KZT72140.1"/>
    <property type="molecule type" value="Genomic_DNA"/>
</dbReference>
<evidence type="ECO:0000256" key="9">
    <source>
        <dbReference type="ARBA" id="ARBA00023242"/>
    </source>
</evidence>
<evidence type="ECO:0000256" key="12">
    <source>
        <dbReference type="SAM" id="MobiDB-lite"/>
    </source>
</evidence>
<dbReference type="FunFam" id="3.30.2160.10:FF:000001">
    <property type="entry name" value="E3 ubiquitin-protein ligase NEDD4-like"/>
    <property type="match status" value="1"/>
</dbReference>
<dbReference type="GO" id="GO:0051028">
    <property type="term" value="P:mRNA transport"/>
    <property type="evidence" value="ECO:0007669"/>
    <property type="project" value="UniProtKB-KW"/>
</dbReference>
<feature type="region of interest" description="Disordered" evidence="12">
    <location>
        <begin position="2475"/>
        <end position="2583"/>
    </location>
</feature>
<comment type="subcellular location">
    <subcellularLocation>
        <location evidence="2">Nucleus</location>
    </subcellularLocation>
</comment>
<feature type="compositionally biased region" description="Acidic residues" evidence="12">
    <location>
        <begin position="2054"/>
        <end position="2080"/>
    </location>
</feature>
<evidence type="ECO:0000256" key="3">
    <source>
        <dbReference type="ARBA" id="ARBA00004906"/>
    </source>
</evidence>
<keyword evidence="5" id="KW-0813">Transport</keyword>
<keyword evidence="6" id="KW-0808">Transferase</keyword>
<feature type="region of interest" description="Disordered" evidence="12">
    <location>
        <begin position="1343"/>
        <end position="1410"/>
    </location>
</feature>
<dbReference type="Pfam" id="PF22562">
    <property type="entry name" value="UBA_7"/>
    <property type="match status" value="1"/>
</dbReference>
<evidence type="ECO:0000256" key="8">
    <source>
        <dbReference type="ARBA" id="ARBA00022816"/>
    </source>
</evidence>
<comment type="catalytic activity">
    <reaction evidence="1">
        <text>S-ubiquitinyl-[E2 ubiquitin-conjugating enzyme]-L-cysteine + [acceptor protein]-L-lysine = [E2 ubiquitin-conjugating enzyme]-L-cysteine + N(6)-ubiquitinyl-[acceptor protein]-L-lysine.</text>
        <dbReference type="EC" id="2.3.2.26"/>
    </reaction>
</comment>
<dbReference type="GO" id="GO:0005737">
    <property type="term" value="C:cytoplasm"/>
    <property type="evidence" value="ECO:0007669"/>
    <property type="project" value="TreeGrafter"/>
</dbReference>
<dbReference type="Gene3D" id="3.30.2160.10">
    <property type="entry name" value="Hect, E3 ligase catalytic domain"/>
    <property type="match status" value="1"/>
</dbReference>
<dbReference type="InterPro" id="IPR009060">
    <property type="entry name" value="UBA-like_sf"/>
</dbReference>
<evidence type="ECO:0000256" key="2">
    <source>
        <dbReference type="ARBA" id="ARBA00004123"/>
    </source>
</evidence>
<dbReference type="Gene3D" id="3.90.1750.10">
    <property type="entry name" value="Hect, E3 ligase catalytic domains"/>
    <property type="match status" value="1"/>
</dbReference>
<keyword evidence="9" id="KW-0539">Nucleus</keyword>
<evidence type="ECO:0000256" key="11">
    <source>
        <dbReference type="PROSITE-ProRule" id="PRU00104"/>
    </source>
</evidence>
<feature type="region of interest" description="Disordered" evidence="12">
    <location>
        <begin position="2984"/>
        <end position="3010"/>
    </location>
</feature>
<dbReference type="InterPro" id="IPR010309">
    <property type="entry name" value="E3_Ub_ligase_DUF908"/>
</dbReference>
<feature type="compositionally biased region" description="Polar residues" evidence="12">
    <location>
        <begin position="221"/>
        <end position="234"/>
    </location>
</feature>
<dbReference type="Gene3D" id="1.10.8.10">
    <property type="entry name" value="DNA helicase RuvA subunit, C-terminal domain"/>
    <property type="match status" value="1"/>
</dbReference>
<evidence type="ECO:0000256" key="4">
    <source>
        <dbReference type="ARBA" id="ARBA00012485"/>
    </source>
</evidence>
<name>A0A165SKQ5_9APHY</name>
<feature type="domain" description="HECT" evidence="14">
    <location>
        <begin position="3322"/>
        <end position="3657"/>
    </location>
</feature>
<accession>A0A165SKQ5</accession>
<feature type="compositionally biased region" description="Basic and acidic residues" evidence="12">
    <location>
        <begin position="2475"/>
        <end position="2513"/>
    </location>
</feature>
<dbReference type="SMART" id="SM00165">
    <property type="entry name" value="UBA"/>
    <property type="match status" value="1"/>
</dbReference>
<comment type="similarity">
    <text evidence="10">Belongs to the UPL family. TOM1/PTR1 subfamily.</text>
</comment>
<dbReference type="FunFam" id="3.30.2410.10:FF:000004">
    <property type="entry name" value="E3 ubiquitin-protein ligase HUWE1, variant"/>
    <property type="match status" value="1"/>
</dbReference>
<dbReference type="GO" id="GO:0006511">
    <property type="term" value="P:ubiquitin-dependent protein catabolic process"/>
    <property type="evidence" value="ECO:0007669"/>
    <property type="project" value="TreeGrafter"/>
</dbReference>
<dbReference type="PANTHER" id="PTHR11254:SF67">
    <property type="entry name" value="E3 UBIQUITIN-PROTEIN LIGASE HUWE1"/>
    <property type="match status" value="1"/>
</dbReference>
<feature type="compositionally biased region" description="Low complexity" evidence="12">
    <location>
        <begin position="2731"/>
        <end position="2744"/>
    </location>
</feature>
<dbReference type="CDD" id="cd14297">
    <property type="entry name" value="UBA2_spUBP14_like"/>
    <property type="match status" value="1"/>
</dbReference>
<evidence type="ECO:0000256" key="10">
    <source>
        <dbReference type="ARBA" id="ARBA00034494"/>
    </source>
</evidence>